<feature type="site" description="Interaction with target DNA" evidence="6">
    <location>
        <position position="85"/>
    </location>
</feature>
<feature type="binding site" evidence="6">
    <location>
        <position position="115"/>
    </location>
    <ligand>
        <name>Mg(2+)</name>
        <dbReference type="ChEBI" id="CHEBI:18420"/>
    </ligand>
</feature>
<comment type="subcellular location">
    <subcellularLocation>
        <location evidence="1 6">Cytoplasm</location>
    </subcellularLocation>
</comment>
<keyword evidence="6" id="KW-0479">Metal-binding</keyword>
<keyword evidence="6" id="KW-0234">DNA repair</keyword>
<comment type="function">
    <text evidence="6">DNA repair enzyme involved in the repair of deaminated bases. Selectively cleaves double-stranded DNA at the second phosphodiester bond 3' to a deoxyinosine leaving behind the intact lesion on the nicked DNA.</text>
</comment>
<dbReference type="EMBL" id="MSIE01000022">
    <property type="protein sequence ID" value="OLF17020.1"/>
    <property type="molecule type" value="Genomic_DNA"/>
</dbReference>
<dbReference type="GO" id="GO:0043737">
    <property type="term" value="F:deoxyribonuclease V activity"/>
    <property type="evidence" value="ECO:0007669"/>
    <property type="project" value="UniProtKB-UniRule"/>
</dbReference>
<comment type="catalytic activity">
    <reaction evidence="6">
        <text>Endonucleolytic cleavage at apurinic or apyrimidinic sites to products with a 5'-phosphate.</text>
        <dbReference type="EC" id="3.1.21.7"/>
    </reaction>
</comment>
<dbReference type="GO" id="GO:0005737">
    <property type="term" value="C:cytoplasm"/>
    <property type="evidence" value="ECO:0007669"/>
    <property type="project" value="UniProtKB-SubCell"/>
</dbReference>
<comment type="similarity">
    <text evidence="6">Belongs to the endonuclease V family.</text>
</comment>
<keyword evidence="4 6" id="KW-0255">Endonuclease</keyword>
<dbReference type="PANTHER" id="PTHR28511:SF1">
    <property type="entry name" value="ENDONUCLEASE V"/>
    <property type="match status" value="1"/>
</dbReference>
<dbReference type="InterPro" id="IPR007581">
    <property type="entry name" value="Endonuclease-V"/>
</dbReference>
<dbReference type="OrthoDB" id="9790916at2"/>
<sequence>MSVAELVVPASVEEAVRLQERLAPLVERAPPPDFAPRTATGLDVAYSADAPGDTAVVAAAVVTVALASGAVLASATAVGESTFPYVPGLFAFRELPALLAALDGLAEPPELLVADGHGIAHPRRFGLASHLGVLTGVPSIGVAKTPLGGYDQPADERGATTPLVDEGEQVGVALRTRAGVKPVFVSIGHRVDLATACRHVLTLCRDYRLPETTRLADQLSRRTLRELAES</sequence>
<evidence type="ECO:0000256" key="5">
    <source>
        <dbReference type="ARBA" id="ARBA00022801"/>
    </source>
</evidence>
<evidence type="ECO:0000256" key="6">
    <source>
        <dbReference type="HAMAP-Rule" id="MF_00801"/>
    </source>
</evidence>
<comment type="caution">
    <text evidence="7">The sequence shown here is derived from an EMBL/GenBank/DDBJ whole genome shotgun (WGS) entry which is preliminary data.</text>
</comment>
<dbReference type="GO" id="GO:0006281">
    <property type="term" value="P:DNA repair"/>
    <property type="evidence" value="ECO:0007669"/>
    <property type="project" value="UniProtKB-UniRule"/>
</dbReference>
<evidence type="ECO:0000256" key="1">
    <source>
        <dbReference type="ARBA" id="ARBA00004496"/>
    </source>
</evidence>
<protein>
    <recommendedName>
        <fullName evidence="6">Endonuclease V</fullName>
        <ecNumber evidence="6">3.1.21.7</ecNumber>
    </recommendedName>
    <alternativeName>
        <fullName evidence="6">Deoxyinosine 3'endonuclease</fullName>
    </alternativeName>
    <alternativeName>
        <fullName evidence="6">Deoxyribonuclease V</fullName>
        <shortName evidence="6">DNase V</shortName>
    </alternativeName>
</protein>
<dbReference type="Proteomes" id="UP000185596">
    <property type="component" value="Unassembled WGS sequence"/>
</dbReference>
<keyword evidence="6" id="KW-0460">Magnesium</keyword>
<dbReference type="CDD" id="cd06559">
    <property type="entry name" value="Endonuclease_V"/>
    <property type="match status" value="1"/>
</dbReference>
<keyword evidence="5 6" id="KW-0378">Hydrolase</keyword>
<evidence type="ECO:0000256" key="3">
    <source>
        <dbReference type="ARBA" id="ARBA00022722"/>
    </source>
</evidence>
<keyword evidence="3 6" id="KW-0540">Nuclease</keyword>
<keyword evidence="8" id="KW-1185">Reference proteome</keyword>
<dbReference type="EC" id="3.1.21.7" evidence="6"/>
<dbReference type="GO" id="GO:0000287">
    <property type="term" value="F:magnesium ion binding"/>
    <property type="evidence" value="ECO:0007669"/>
    <property type="project" value="UniProtKB-UniRule"/>
</dbReference>
<comment type="cofactor">
    <cofactor evidence="6">
        <name>Mg(2+)</name>
        <dbReference type="ChEBI" id="CHEBI:18420"/>
    </cofactor>
</comment>
<dbReference type="Gene3D" id="3.30.2170.10">
    <property type="entry name" value="archaeoglobus fulgidus dsm 4304 superfamily"/>
    <property type="match status" value="1"/>
</dbReference>
<name>A0A1Q8CRN7_9PSEU</name>
<dbReference type="GO" id="GO:0003727">
    <property type="term" value="F:single-stranded RNA binding"/>
    <property type="evidence" value="ECO:0007669"/>
    <property type="project" value="TreeGrafter"/>
</dbReference>
<proteinExistence type="inferred from homology"/>
<dbReference type="GO" id="GO:0016891">
    <property type="term" value="F:RNA endonuclease activity producing 5'-phosphomonoesters, hydrolytic mechanism"/>
    <property type="evidence" value="ECO:0007669"/>
    <property type="project" value="TreeGrafter"/>
</dbReference>
<reference evidence="7 8" key="1">
    <citation type="submission" date="2016-12" db="EMBL/GenBank/DDBJ databases">
        <title>The draft genome sequence of Actinophytocola sp. 11-183.</title>
        <authorList>
            <person name="Wang W."/>
            <person name="Yuan L."/>
        </authorList>
    </citation>
    <scope>NUCLEOTIDE SEQUENCE [LARGE SCALE GENOMIC DNA]</scope>
    <source>
        <strain evidence="7 8">11-183</strain>
    </source>
</reference>
<dbReference type="HAMAP" id="MF_00801">
    <property type="entry name" value="Endonuclease_5"/>
    <property type="match status" value="1"/>
</dbReference>
<dbReference type="Pfam" id="PF04493">
    <property type="entry name" value="Endonuclease_5"/>
    <property type="match status" value="1"/>
</dbReference>
<evidence type="ECO:0000313" key="7">
    <source>
        <dbReference type="EMBL" id="OLF17020.1"/>
    </source>
</evidence>
<accession>A0A1Q8CRN7</accession>
<feature type="binding site" evidence="6">
    <location>
        <position position="43"/>
    </location>
    <ligand>
        <name>Mg(2+)</name>
        <dbReference type="ChEBI" id="CHEBI:18420"/>
    </ligand>
</feature>
<dbReference type="STRING" id="1912961.BU204_13690"/>
<evidence type="ECO:0000256" key="4">
    <source>
        <dbReference type="ARBA" id="ARBA00022759"/>
    </source>
</evidence>
<organism evidence="7 8">
    <name type="scientific">Actinophytocola xanthii</name>
    <dbReference type="NCBI Taxonomy" id="1912961"/>
    <lineage>
        <taxon>Bacteria</taxon>
        <taxon>Bacillati</taxon>
        <taxon>Actinomycetota</taxon>
        <taxon>Actinomycetes</taxon>
        <taxon>Pseudonocardiales</taxon>
        <taxon>Pseudonocardiaceae</taxon>
    </lineage>
</organism>
<evidence type="ECO:0000313" key="8">
    <source>
        <dbReference type="Proteomes" id="UP000185596"/>
    </source>
</evidence>
<keyword evidence="2 6" id="KW-0963">Cytoplasm</keyword>
<dbReference type="AlphaFoldDB" id="A0A1Q8CRN7"/>
<dbReference type="PANTHER" id="PTHR28511">
    <property type="entry name" value="ENDONUCLEASE V"/>
    <property type="match status" value="1"/>
</dbReference>
<keyword evidence="6" id="KW-0227">DNA damage</keyword>
<evidence type="ECO:0000256" key="2">
    <source>
        <dbReference type="ARBA" id="ARBA00022490"/>
    </source>
</evidence>
<gene>
    <name evidence="6" type="primary">nfi</name>
    <name evidence="7" type="ORF">BU204_13690</name>
</gene>